<protein>
    <submittedName>
        <fullName evidence="5">Transcriptional regulator, MarR family</fullName>
    </submittedName>
</protein>
<dbReference type="PATRIC" id="fig|1675527.3.peg.300"/>
<keyword evidence="3" id="KW-0804">Transcription</keyword>
<dbReference type="PANTHER" id="PTHR42756:SF1">
    <property type="entry name" value="TRANSCRIPTIONAL REPRESSOR OF EMRAB OPERON"/>
    <property type="match status" value="1"/>
</dbReference>
<dbReference type="EMBL" id="LFTY01000001">
    <property type="protein sequence ID" value="KMW60101.1"/>
    <property type="molecule type" value="Genomic_DNA"/>
</dbReference>
<evidence type="ECO:0000259" key="4">
    <source>
        <dbReference type="PROSITE" id="PS50995"/>
    </source>
</evidence>
<dbReference type="InterPro" id="IPR036388">
    <property type="entry name" value="WH-like_DNA-bd_sf"/>
</dbReference>
<dbReference type="AlphaFoldDB" id="A0A0J9EBT6"/>
<dbReference type="Gene3D" id="1.10.10.10">
    <property type="entry name" value="Winged helix-like DNA-binding domain superfamily/Winged helix DNA-binding domain"/>
    <property type="match status" value="1"/>
</dbReference>
<evidence type="ECO:0000256" key="3">
    <source>
        <dbReference type="ARBA" id="ARBA00023163"/>
    </source>
</evidence>
<feature type="domain" description="HTH marR-type" evidence="4">
    <location>
        <begin position="17"/>
        <end position="147"/>
    </location>
</feature>
<keyword evidence="1" id="KW-0805">Transcription regulation</keyword>
<organism evidence="5 6">
    <name type="scientific">Candidatus Rhodobacter oscarellae</name>
    <dbReference type="NCBI Taxonomy" id="1675527"/>
    <lineage>
        <taxon>Bacteria</taxon>
        <taxon>Pseudomonadati</taxon>
        <taxon>Pseudomonadota</taxon>
        <taxon>Alphaproteobacteria</taxon>
        <taxon>Rhodobacterales</taxon>
        <taxon>Rhodobacter group</taxon>
        <taxon>Rhodobacter</taxon>
    </lineage>
</organism>
<evidence type="ECO:0000256" key="1">
    <source>
        <dbReference type="ARBA" id="ARBA00023015"/>
    </source>
</evidence>
<dbReference type="PANTHER" id="PTHR42756">
    <property type="entry name" value="TRANSCRIPTIONAL REGULATOR, MARR"/>
    <property type="match status" value="1"/>
</dbReference>
<dbReference type="OrthoDB" id="9814496at2"/>
<comment type="caution">
    <text evidence="5">The sequence shown here is derived from an EMBL/GenBank/DDBJ whole genome shotgun (WGS) entry which is preliminary data.</text>
</comment>
<proteinExistence type="predicted"/>
<dbReference type="PRINTS" id="PR00598">
    <property type="entry name" value="HTHMARR"/>
</dbReference>
<gene>
    <name evidence="5" type="ORF">AIOL_000253</name>
</gene>
<dbReference type="InterPro" id="IPR000835">
    <property type="entry name" value="HTH_MarR-typ"/>
</dbReference>
<dbReference type="PROSITE" id="PS50995">
    <property type="entry name" value="HTH_MARR_2"/>
    <property type="match status" value="1"/>
</dbReference>
<dbReference type="RefSeq" id="WP_049641225.1">
    <property type="nucleotide sequence ID" value="NZ_LFTY01000001.1"/>
</dbReference>
<sequence>MSEAIEETDITARYRLSEQVGYLLRLASQRHATIFQALISEDLTATQFSTLIRIAEHGHASQNHLGRMAAMDVATVKGVVDRLKSKGLVTSTADPKDKRRSNISLTHKGAVIVDTLVRDGLRITEETLRPLTRAEQRTFLALLAKLG</sequence>
<dbReference type="SUPFAM" id="SSF46785">
    <property type="entry name" value="Winged helix' DNA-binding domain"/>
    <property type="match status" value="1"/>
</dbReference>
<keyword evidence="2" id="KW-0238">DNA-binding</keyword>
<reference evidence="5 6" key="1">
    <citation type="submission" date="2015-06" db="EMBL/GenBank/DDBJ databases">
        <title>Draft genome sequence of an Alphaproteobacteria species associated to the Mediterranean sponge Oscarella lobularis.</title>
        <authorList>
            <person name="Jourda C."/>
            <person name="Santini S."/>
            <person name="Claverie J.-M."/>
        </authorList>
    </citation>
    <scope>NUCLEOTIDE SEQUENCE [LARGE SCALE GENOMIC DNA]</scope>
    <source>
        <strain evidence="5">IGS</strain>
    </source>
</reference>
<evidence type="ECO:0000313" key="5">
    <source>
        <dbReference type="EMBL" id="KMW60101.1"/>
    </source>
</evidence>
<dbReference type="STRING" id="1675527.AIOL_000253"/>
<dbReference type="Pfam" id="PF01047">
    <property type="entry name" value="MarR"/>
    <property type="match status" value="1"/>
</dbReference>
<dbReference type="SMART" id="SM00347">
    <property type="entry name" value="HTH_MARR"/>
    <property type="match status" value="1"/>
</dbReference>
<name>A0A0J9EBT6_9RHOB</name>
<evidence type="ECO:0000256" key="2">
    <source>
        <dbReference type="ARBA" id="ARBA00023125"/>
    </source>
</evidence>
<dbReference type="InterPro" id="IPR036390">
    <property type="entry name" value="WH_DNA-bd_sf"/>
</dbReference>
<accession>A0A0J9EBT6</accession>
<keyword evidence="6" id="KW-1185">Reference proteome</keyword>
<dbReference type="GO" id="GO:0003700">
    <property type="term" value="F:DNA-binding transcription factor activity"/>
    <property type="evidence" value="ECO:0007669"/>
    <property type="project" value="InterPro"/>
</dbReference>
<evidence type="ECO:0000313" key="6">
    <source>
        <dbReference type="Proteomes" id="UP000037178"/>
    </source>
</evidence>
<dbReference type="Proteomes" id="UP000037178">
    <property type="component" value="Unassembled WGS sequence"/>
</dbReference>
<dbReference type="GO" id="GO:0003677">
    <property type="term" value="F:DNA binding"/>
    <property type="evidence" value="ECO:0007669"/>
    <property type="project" value="UniProtKB-KW"/>
</dbReference>